<dbReference type="InterPro" id="IPR041664">
    <property type="entry name" value="AAA_16"/>
</dbReference>
<dbReference type="Gene3D" id="3.40.50.300">
    <property type="entry name" value="P-loop containing nucleotide triphosphate hydrolases"/>
    <property type="match status" value="1"/>
</dbReference>
<dbReference type="InterPro" id="IPR027417">
    <property type="entry name" value="P-loop_NTPase"/>
</dbReference>
<dbReference type="EMBL" id="MWWZ01000009">
    <property type="protein sequence ID" value="OZG66563.1"/>
    <property type="molecule type" value="Genomic_DNA"/>
</dbReference>
<feature type="domain" description="AAA+ ATPase" evidence="1">
    <location>
        <begin position="28"/>
        <end position="213"/>
    </location>
</feature>
<dbReference type="InterPro" id="IPR003593">
    <property type="entry name" value="AAA+_ATPase"/>
</dbReference>
<evidence type="ECO:0000259" key="1">
    <source>
        <dbReference type="SMART" id="SM00382"/>
    </source>
</evidence>
<evidence type="ECO:0000313" key="3">
    <source>
        <dbReference type="Proteomes" id="UP000216057"/>
    </source>
</evidence>
<dbReference type="AlphaFoldDB" id="A0A261G5S5"/>
<reference evidence="2 3" key="1">
    <citation type="journal article" date="2017" name="BMC Genomics">
        <title>Comparative genomic and phylogenomic analyses of the Bifidobacteriaceae family.</title>
        <authorList>
            <person name="Lugli G.A."/>
            <person name="Milani C."/>
            <person name="Turroni F."/>
            <person name="Duranti S."/>
            <person name="Mancabelli L."/>
            <person name="Mangifesta M."/>
            <person name="Ferrario C."/>
            <person name="Modesto M."/>
            <person name="Mattarelli P."/>
            <person name="Jiri K."/>
            <person name="van Sinderen D."/>
            <person name="Ventura M."/>
        </authorList>
    </citation>
    <scope>NUCLEOTIDE SEQUENCE [LARGE SCALE GENOMIC DNA]</scope>
    <source>
        <strain evidence="2 3">DSM 100216</strain>
    </source>
</reference>
<dbReference type="PANTHER" id="PTHR34301">
    <property type="entry name" value="DNA-BINDING PROTEIN-RELATED"/>
    <property type="match status" value="1"/>
</dbReference>
<proteinExistence type="predicted"/>
<name>A0A261G5S5_9BIFI</name>
<accession>A0A261G5S5</accession>
<organism evidence="2 3">
    <name type="scientific">Bifidobacterium eulemuris</name>
    <dbReference type="NCBI Taxonomy" id="1765219"/>
    <lineage>
        <taxon>Bacteria</taxon>
        <taxon>Bacillati</taxon>
        <taxon>Actinomycetota</taxon>
        <taxon>Actinomycetes</taxon>
        <taxon>Bifidobacteriales</taxon>
        <taxon>Bifidobacteriaceae</taxon>
        <taxon>Bifidobacterium</taxon>
    </lineage>
</organism>
<dbReference type="SUPFAM" id="SSF52540">
    <property type="entry name" value="P-loop containing nucleoside triphosphate hydrolases"/>
    <property type="match status" value="1"/>
</dbReference>
<dbReference type="SMART" id="SM00382">
    <property type="entry name" value="AAA"/>
    <property type="match status" value="1"/>
</dbReference>
<dbReference type="PANTHER" id="PTHR34301:SF8">
    <property type="entry name" value="ATPASE DOMAIN-CONTAINING PROTEIN"/>
    <property type="match status" value="1"/>
</dbReference>
<protein>
    <recommendedName>
        <fullName evidence="1">AAA+ ATPase domain-containing protein</fullName>
    </recommendedName>
</protein>
<dbReference type="Proteomes" id="UP000216057">
    <property type="component" value="Unassembled WGS sequence"/>
</dbReference>
<sequence>MRPPELVGRDADIESIGRIIARTKLKLMNQGVIFSGLRGMGKTVLLLSLQDLAARQGMVTARMEATGNAETDYDELFNEIALAAVNVRSMALREKLSEVMSRIDSVEFSFLGIGANVRLSDEERIRTNPFRLEAIVRRLSEELAKENSGLFLFIDELQEMASKPLGALVALQHKMGQDGLPFYIIGAGLPNLPGTLTKSRSYAERLFSYKRIGQLSDEDTADGFQKPAQRMGRPFDDEAISRLVEISHGYPYFIQAYGRAAWDASVSNPTGLQAVLEGEPIARAELDEGLYTSRWQRAKESGRRYLAAMARISEDDPCDSARVAEAMGKKPKEVSMVRESLIQLGLIYQPEHGKVAYTIPGMGEYILRAVPATQQTYDGRW</sequence>
<dbReference type="Pfam" id="PF13191">
    <property type="entry name" value="AAA_16"/>
    <property type="match status" value="1"/>
</dbReference>
<comment type="caution">
    <text evidence="2">The sequence shown here is derived from an EMBL/GenBank/DDBJ whole genome shotgun (WGS) entry which is preliminary data.</text>
</comment>
<evidence type="ECO:0000313" key="2">
    <source>
        <dbReference type="EMBL" id="OZG66563.1"/>
    </source>
</evidence>
<gene>
    <name evidence="2" type="ORF">BEUL_1727</name>
</gene>